<sequence>TQPRDQNGSKTDAPGWTIIDKPSENNEADNCHGHGPGIETSFSLQLGWGNWRFTVFSWEMSIRK</sequence>
<evidence type="ECO:0000313" key="2">
    <source>
        <dbReference type="EMBL" id="KAH7111814.1"/>
    </source>
</evidence>
<dbReference type="AlphaFoldDB" id="A0A9P9I9T6"/>
<dbReference type="EMBL" id="JAGMWT010000023">
    <property type="protein sequence ID" value="KAH7111814.1"/>
    <property type="molecule type" value="Genomic_DNA"/>
</dbReference>
<protein>
    <submittedName>
        <fullName evidence="2">Uncharacterized protein</fullName>
    </submittedName>
</protein>
<keyword evidence="3" id="KW-1185">Reference proteome</keyword>
<dbReference type="OrthoDB" id="4778343at2759"/>
<name>A0A9P9I9T6_9PLEO</name>
<feature type="non-terminal residue" evidence="2">
    <location>
        <position position="64"/>
    </location>
</feature>
<evidence type="ECO:0000313" key="3">
    <source>
        <dbReference type="Proteomes" id="UP000700596"/>
    </source>
</evidence>
<reference evidence="2" key="1">
    <citation type="journal article" date="2021" name="Nat. Commun.">
        <title>Genetic determinants of endophytism in the Arabidopsis root mycobiome.</title>
        <authorList>
            <person name="Mesny F."/>
            <person name="Miyauchi S."/>
            <person name="Thiergart T."/>
            <person name="Pickel B."/>
            <person name="Atanasova L."/>
            <person name="Karlsson M."/>
            <person name="Huettel B."/>
            <person name="Barry K.W."/>
            <person name="Haridas S."/>
            <person name="Chen C."/>
            <person name="Bauer D."/>
            <person name="Andreopoulos W."/>
            <person name="Pangilinan J."/>
            <person name="LaButti K."/>
            <person name="Riley R."/>
            <person name="Lipzen A."/>
            <person name="Clum A."/>
            <person name="Drula E."/>
            <person name="Henrissat B."/>
            <person name="Kohler A."/>
            <person name="Grigoriev I.V."/>
            <person name="Martin F.M."/>
            <person name="Hacquard S."/>
        </authorList>
    </citation>
    <scope>NUCLEOTIDE SEQUENCE</scope>
    <source>
        <strain evidence="2">MPI-CAGE-CH-0243</strain>
    </source>
</reference>
<feature type="non-terminal residue" evidence="2">
    <location>
        <position position="1"/>
    </location>
</feature>
<feature type="compositionally biased region" description="Polar residues" evidence="1">
    <location>
        <begin position="1"/>
        <end position="10"/>
    </location>
</feature>
<feature type="region of interest" description="Disordered" evidence="1">
    <location>
        <begin position="1"/>
        <end position="28"/>
    </location>
</feature>
<comment type="caution">
    <text evidence="2">The sequence shown here is derived from an EMBL/GenBank/DDBJ whole genome shotgun (WGS) entry which is preliminary data.</text>
</comment>
<proteinExistence type="predicted"/>
<evidence type="ECO:0000256" key="1">
    <source>
        <dbReference type="SAM" id="MobiDB-lite"/>
    </source>
</evidence>
<accession>A0A9P9I9T6</accession>
<dbReference type="Proteomes" id="UP000700596">
    <property type="component" value="Unassembled WGS sequence"/>
</dbReference>
<organism evidence="2 3">
    <name type="scientific">Dendryphion nanum</name>
    <dbReference type="NCBI Taxonomy" id="256645"/>
    <lineage>
        <taxon>Eukaryota</taxon>
        <taxon>Fungi</taxon>
        <taxon>Dikarya</taxon>
        <taxon>Ascomycota</taxon>
        <taxon>Pezizomycotina</taxon>
        <taxon>Dothideomycetes</taxon>
        <taxon>Pleosporomycetidae</taxon>
        <taxon>Pleosporales</taxon>
        <taxon>Torulaceae</taxon>
        <taxon>Dendryphion</taxon>
    </lineage>
</organism>
<gene>
    <name evidence="2" type="ORF">B0J11DRAFT_410751</name>
</gene>